<proteinExistence type="predicted"/>
<organism evidence="1 2">
    <name type="scientific">Aristaeella hokkaidonensis</name>
    <dbReference type="NCBI Taxonomy" id="3046382"/>
    <lineage>
        <taxon>Bacteria</taxon>
        <taxon>Bacillati</taxon>
        <taxon>Bacillota</taxon>
        <taxon>Clostridia</taxon>
        <taxon>Eubacteriales</taxon>
        <taxon>Aristaeellaceae</taxon>
        <taxon>Aristaeella</taxon>
    </lineage>
</organism>
<keyword evidence="2" id="KW-1185">Reference proteome</keyword>
<dbReference type="EC" id="5.1.1.1" evidence="1"/>
<evidence type="ECO:0000313" key="1">
    <source>
        <dbReference type="EMBL" id="QUC68039.1"/>
    </source>
</evidence>
<protein>
    <submittedName>
        <fullName evidence="1">Alanine racemase</fullName>
        <ecNumber evidence="1">5.1.1.1</ecNumber>
    </submittedName>
</protein>
<sequence>MRLIRNAVPKPVKVLAVVKADGYGHGAVQTARAAIAGGADMLAVAAVSEGAELREAGIMLPILVLGAVTAYDVSDGVRYSLTQTVCSPEMAELCEKAAAEQDKQTKVHLKIDTGMGRIGIRHENERDRILETLRSCPHVQLTGVFTHFSDADGDEDGIRYTRKQYERFLQMIEPLPKGIIRHCCNSAAIHRFPEMALDMVRAGISLYGYPPVPDTFGLVPCMTWKAAVSYVKELDADASVSYGRKYKSEKPIRTATVTCGYADGYHRACWEKGYVLIHGQRAKILGRVCMDQLVADISGIENVRPGDEAVLMGKCGSESITAEDIAGWAGTISYEILCSSAGRVERVYTESYTERSK</sequence>
<dbReference type="EMBL" id="CP068393">
    <property type="protein sequence ID" value="QUC68039.1"/>
    <property type="molecule type" value="Genomic_DNA"/>
</dbReference>
<reference evidence="1" key="1">
    <citation type="submission" date="2021-01" db="EMBL/GenBank/DDBJ databases">
        <title>Complete genome sequence of Clostridiales bacterium R-7.</title>
        <authorList>
            <person name="Mahoney-Kurpe S.C."/>
            <person name="Palevich N."/>
            <person name="Koike S."/>
            <person name="Moon C.D."/>
            <person name="Attwood G.T."/>
        </authorList>
    </citation>
    <scope>NUCLEOTIDE SEQUENCE</scope>
    <source>
        <strain evidence="1">R-7</strain>
    </source>
</reference>
<gene>
    <name evidence="1" type="primary">alr</name>
    <name evidence="1" type="ORF">JYE49_04900</name>
</gene>
<accession>A0AC61N2Q7</accession>
<name>A0AC61N2Q7_9FIRM</name>
<dbReference type="Proteomes" id="UP000682782">
    <property type="component" value="Chromosome"/>
</dbReference>
<evidence type="ECO:0000313" key="2">
    <source>
        <dbReference type="Proteomes" id="UP000682782"/>
    </source>
</evidence>
<keyword evidence="1" id="KW-0413">Isomerase</keyword>